<dbReference type="GO" id="GO:0003677">
    <property type="term" value="F:DNA binding"/>
    <property type="evidence" value="ECO:0007669"/>
    <property type="project" value="UniProtKB-KW"/>
</dbReference>
<reference evidence="2 3" key="1">
    <citation type="submission" date="2019-05" db="EMBL/GenBank/DDBJ databases">
        <title>Streptomyces sp. NEAU-C151, a novel actinomycete isolated from soil.</title>
        <authorList>
            <person name="Han L."/>
            <person name="Jiang H."/>
        </authorList>
    </citation>
    <scope>NUCLEOTIDE SEQUENCE [LARGE SCALE GENOMIC DNA]</scope>
    <source>
        <strain evidence="2 3">NEAU-C151</strain>
    </source>
</reference>
<organism evidence="2 3">
    <name type="scientific">Streptomyces montanus</name>
    <dbReference type="NCBI Taxonomy" id="2580423"/>
    <lineage>
        <taxon>Bacteria</taxon>
        <taxon>Bacillati</taxon>
        <taxon>Actinomycetota</taxon>
        <taxon>Actinomycetes</taxon>
        <taxon>Kitasatosporales</taxon>
        <taxon>Streptomycetaceae</taxon>
        <taxon>Streptomyces</taxon>
    </lineage>
</organism>
<evidence type="ECO:0000313" key="3">
    <source>
        <dbReference type="Proteomes" id="UP000305906"/>
    </source>
</evidence>
<dbReference type="Proteomes" id="UP000305906">
    <property type="component" value="Unassembled WGS sequence"/>
</dbReference>
<dbReference type="InterPro" id="IPR002878">
    <property type="entry name" value="ChsH2_C"/>
</dbReference>
<name>A0A5R9G106_9ACTN</name>
<dbReference type="AlphaFoldDB" id="A0A5R9G106"/>
<keyword evidence="3" id="KW-1185">Reference proteome</keyword>
<dbReference type="PANTHER" id="PTHR34075:SF5">
    <property type="entry name" value="BLR3430 PROTEIN"/>
    <property type="match status" value="1"/>
</dbReference>
<dbReference type="Pfam" id="PF01796">
    <property type="entry name" value="OB_ChsH2_C"/>
    <property type="match status" value="1"/>
</dbReference>
<dbReference type="PANTHER" id="PTHR34075">
    <property type="entry name" value="BLR3430 PROTEIN"/>
    <property type="match status" value="1"/>
</dbReference>
<gene>
    <name evidence="2" type="ORF">FE633_05570</name>
</gene>
<dbReference type="InterPro" id="IPR052513">
    <property type="entry name" value="Thioester_dehydratase-like"/>
</dbReference>
<dbReference type="EMBL" id="VBZC01000005">
    <property type="protein sequence ID" value="TLS47188.1"/>
    <property type="molecule type" value="Genomic_DNA"/>
</dbReference>
<keyword evidence="2" id="KW-0238">DNA-binding</keyword>
<dbReference type="SUPFAM" id="SSF50249">
    <property type="entry name" value="Nucleic acid-binding proteins"/>
    <property type="match status" value="1"/>
</dbReference>
<proteinExistence type="predicted"/>
<protein>
    <submittedName>
        <fullName evidence="2">DNA-binding protein</fullName>
    </submittedName>
</protein>
<evidence type="ECO:0000259" key="1">
    <source>
        <dbReference type="Pfam" id="PF01796"/>
    </source>
</evidence>
<comment type="caution">
    <text evidence="2">The sequence shown here is derived from an EMBL/GenBank/DDBJ whole genome shotgun (WGS) entry which is preliminary data.</text>
</comment>
<feature type="domain" description="ChsH2 C-terminal OB-fold" evidence="1">
    <location>
        <begin position="45"/>
        <end position="110"/>
    </location>
</feature>
<accession>A0A5R9G106</accession>
<dbReference type="InterPro" id="IPR012340">
    <property type="entry name" value="NA-bd_OB-fold"/>
</dbReference>
<evidence type="ECO:0000313" key="2">
    <source>
        <dbReference type="EMBL" id="TLS47188.1"/>
    </source>
</evidence>
<sequence>MAVDPRSPTGTAGLQGARCSDCSVTVYPADDACPRCGGPADRTVLRGTGTLWTWTVQRYAPKSPPYQPPPGGFEPFAVGYVELADDVRVAAVLDLDDLDDIRIGMPLTVTAGHGVPRARPTPPGEERS</sequence>